<feature type="compositionally biased region" description="Basic and acidic residues" evidence="1">
    <location>
        <begin position="1"/>
        <end position="18"/>
    </location>
</feature>
<dbReference type="EMBL" id="JBBWRZ010000006">
    <property type="protein sequence ID" value="KAK8233672.1"/>
    <property type="molecule type" value="Genomic_DNA"/>
</dbReference>
<dbReference type="Proteomes" id="UP001492380">
    <property type="component" value="Unassembled WGS sequence"/>
</dbReference>
<organism evidence="2 3">
    <name type="scientific">Phyllosticta capitalensis</name>
    <dbReference type="NCBI Taxonomy" id="121624"/>
    <lineage>
        <taxon>Eukaryota</taxon>
        <taxon>Fungi</taxon>
        <taxon>Dikarya</taxon>
        <taxon>Ascomycota</taxon>
        <taxon>Pezizomycotina</taxon>
        <taxon>Dothideomycetes</taxon>
        <taxon>Dothideomycetes incertae sedis</taxon>
        <taxon>Botryosphaeriales</taxon>
        <taxon>Phyllostictaceae</taxon>
        <taxon>Phyllosticta</taxon>
    </lineage>
</organism>
<name>A0ABR1YME1_9PEZI</name>
<accession>A0ABR1YME1</accession>
<evidence type="ECO:0000313" key="3">
    <source>
        <dbReference type="Proteomes" id="UP001492380"/>
    </source>
</evidence>
<proteinExistence type="predicted"/>
<feature type="region of interest" description="Disordered" evidence="1">
    <location>
        <begin position="1"/>
        <end position="40"/>
    </location>
</feature>
<protein>
    <submittedName>
        <fullName evidence="2">Uncharacterized protein</fullName>
    </submittedName>
</protein>
<sequence>PSSLPELDRGCKSAREEDLYSPPVATSCSAPRAGRASRTTLNTERVRASVAASCLSRTGPALRTKSVEPHDTRKHLKRGRSASGALWASIGRSRSRVDDSLAATARHRRRMGRVDAHGNITDASGVVLHNVAIPEVLHNVTEDEPSRVEKNNTGHIVADGQLLGGFFKRNCVHAQSKVVSQGIAFLIIQFTPPSRCVSTSRTLERLRHGLVYVETSAIGPAPNRHEGLDGVAAGQVVPPQQPLRSSRAAPGRSKVSCVGVGCHFLCGYGDKGKRLCF</sequence>
<comment type="caution">
    <text evidence="2">The sequence shown here is derived from an EMBL/GenBank/DDBJ whole genome shotgun (WGS) entry which is preliminary data.</text>
</comment>
<evidence type="ECO:0000313" key="2">
    <source>
        <dbReference type="EMBL" id="KAK8233672.1"/>
    </source>
</evidence>
<feature type="non-terminal residue" evidence="2">
    <location>
        <position position="1"/>
    </location>
</feature>
<gene>
    <name evidence="2" type="ORF">HDK90DRAFT_273315</name>
</gene>
<evidence type="ECO:0000256" key="1">
    <source>
        <dbReference type="SAM" id="MobiDB-lite"/>
    </source>
</evidence>
<keyword evidence="3" id="KW-1185">Reference proteome</keyword>
<reference evidence="2 3" key="1">
    <citation type="submission" date="2024-04" db="EMBL/GenBank/DDBJ databases">
        <title>Phyllosticta paracitricarpa is synonymous to the EU quarantine fungus P. citricarpa based on phylogenomic analyses.</title>
        <authorList>
            <consortium name="Lawrence Berkeley National Laboratory"/>
            <person name="Van Ingen-Buijs V.A."/>
            <person name="Van Westerhoven A.C."/>
            <person name="Haridas S."/>
            <person name="Skiadas P."/>
            <person name="Martin F."/>
            <person name="Groenewald J.Z."/>
            <person name="Crous P.W."/>
            <person name="Seidl M.F."/>
        </authorList>
    </citation>
    <scope>NUCLEOTIDE SEQUENCE [LARGE SCALE GENOMIC DNA]</scope>
    <source>
        <strain evidence="2 3">CBS 123374</strain>
    </source>
</reference>